<reference evidence="3 4" key="1">
    <citation type="submission" date="2019-04" db="EMBL/GenBank/DDBJ databases">
        <title>Rhodococcus oryzae sp. nov., a novel actinomycete isolated from rhizosphere soil of rice (Oryza sativa L.).</title>
        <authorList>
            <person name="Li C."/>
        </authorList>
    </citation>
    <scope>NUCLEOTIDE SEQUENCE [LARGE SCALE GENOMIC DNA]</scope>
    <source>
        <strain evidence="3 4">NEAU-CX67</strain>
    </source>
</reference>
<keyword evidence="2" id="KW-0472">Membrane</keyword>
<proteinExistence type="predicted"/>
<feature type="transmembrane region" description="Helical" evidence="2">
    <location>
        <begin position="162"/>
        <end position="183"/>
    </location>
</feature>
<accession>A0ABY2RF75</accession>
<evidence type="ECO:0000256" key="1">
    <source>
        <dbReference type="SAM" id="MobiDB-lite"/>
    </source>
</evidence>
<feature type="region of interest" description="Disordered" evidence="1">
    <location>
        <begin position="265"/>
        <end position="286"/>
    </location>
</feature>
<dbReference type="PANTHER" id="PTHR34219">
    <property type="entry name" value="IRON-REGULATED INNER MEMBRANE PROTEIN-RELATED"/>
    <property type="match status" value="1"/>
</dbReference>
<dbReference type="InterPro" id="IPR005625">
    <property type="entry name" value="PepSY-ass_TM"/>
</dbReference>
<dbReference type="RefSeq" id="WP_136911809.1">
    <property type="nucleotide sequence ID" value="NZ_SUMD01000013.1"/>
</dbReference>
<comment type="caution">
    <text evidence="3">The sequence shown here is derived from an EMBL/GenBank/DDBJ whole genome shotgun (WGS) entry which is preliminary data.</text>
</comment>
<feature type="transmembrane region" description="Helical" evidence="2">
    <location>
        <begin position="377"/>
        <end position="397"/>
    </location>
</feature>
<keyword evidence="2" id="KW-1133">Transmembrane helix</keyword>
<evidence type="ECO:0000256" key="2">
    <source>
        <dbReference type="SAM" id="Phobius"/>
    </source>
</evidence>
<dbReference type="PANTHER" id="PTHR34219:SF1">
    <property type="entry name" value="PEPSY DOMAIN-CONTAINING PROTEIN"/>
    <property type="match status" value="1"/>
</dbReference>
<feature type="compositionally biased region" description="Low complexity" evidence="1">
    <location>
        <begin position="276"/>
        <end position="286"/>
    </location>
</feature>
<feature type="transmembrane region" description="Helical" evidence="2">
    <location>
        <begin position="212"/>
        <end position="236"/>
    </location>
</feature>
<name>A0ABY2RF75_9NOCA</name>
<keyword evidence="4" id="KW-1185">Reference proteome</keyword>
<feature type="transmembrane region" description="Helical" evidence="2">
    <location>
        <begin position="418"/>
        <end position="437"/>
    </location>
</feature>
<dbReference type="Pfam" id="PF03929">
    <property type="entry name" value="PepSY_TM"/>
    <property type="match status" value="1"/>
</dbReference>
<dbReference type="Proteomes" id="UP000305109">
    <property type="component" value="Unassembled WGS sequence"/>
</dbReference>
<keyword evidence="2" id="KW-0812">Transmembrane</keyword>
<feature type="transmembrane region" description="Helical" evidence="2">
    <location>
        <begin position="29"/>
        <end position="54"/>
    </location>
</feature>
<protein>
    <submittedName>
        <fullName evidence="3">PepSY domain-containing protein</fullName>
    </submittedName>
</protein>
<evidence type="ECO:0000313" key="4">
    <source>
        <dbReference type="Proteomes" id="UP000305109"/>
    </source>
</evidence>
<sequence length="467" mass="49082">MTITTEPGVPKSTPPGTESQALRKLLLRLHFYAGVFVGPFLLVAALTGFIYAFAPTLEKLAYGNYLEAPASDSPLPASEQLQAALDGRDPSTLLSLQTAEAGGSTRVVFADPSVGSGETTVFVDPGSGKVLGALATDSGDLPLRAWLSALHKNLHLGEVGNLYSELAASWLGVIALAGLYLWWTKYRRDRANGNRGRLLTVDRSVTGRRSTLNWHGVVGACAAIGLIFLSITGLTWSDHAGKNVKTVRTEMSWTTPKLDTTLAASAAAPADEHAGHGAPAAPVAEGAPVDPSAVDGVLTVARDQGLTGSLSATIPAGAATAWTVKETATGGDSIAVDAATMQVTDEQRFADWPLAAKLSQWGIAGHMGTLFGFANQLLLGALALSLITLLVTGYWMWWQRRPRRSEGFALGTMPRRGALRRLPWPAIGGIAVVAVAVGIFVPLLGLSLLGFLIVDVLLGLRSRRQPA</sequence>
<organism evidence="3 4">
    <name type="scientific">Rhodococcus oryzae</name>
    <dbReference type="NCBI Taxonomy" id="2571143"/>
    <lineage>
        <taxon>Bacteria</taxon>
        <taxon>Bacillati</taxon>
        <taxon>Actinomycetota</taxon>
        <taxon>Actinomycetes</taxon>
        <taxon>Mycobacteriales</taxon>
        <taxon>Nocardiaceae</taxon>
        <taxon>Rhodococcus</taxon>
    </lineage>
</organism>
<dbReference type="EMBL" id="SUMD01000013">
    <property type="protein sequence ID" value="TJZ74407.1"/>
    <property type="molecule type" value="Genomic_DNA"/>
</dbReference>
<gene>
    <name evidence="3" type="ORF">FCG67_22345</name>
</gene>
<evidence type="ECO:0000313" key="3">
    <source>
        <dbReference type="EMBL" id="TJZ74407.1"/>
    </source>
</evidence>